<evidence type="ECO:0000256" key="3">
    <source>
        <dbReference type="ARBA" id="ARBA00022723"/>
    </source>
</evidence>
<dbReference type="PANTHER" id="PTHR46112">
    <property type="entry name" value="AMINOPEPTIDASE"/>
    <property type="match status" value="1"/>
</dbReference>
<evidence type="ECO:0000256" key="6">
    <source>
        <dbReference type="RuleBase" id="RU000590"/>
    </source>
</evidence>
<dbReference type="InterPro" id="IPR050659">
    <property type="entry name" value="Peptidase_M24B"/>
</dbReference>
<keyword evidence="5" id="KW-0464">Manganese</keyword>
<dbReference type="InterPro" id="IPR036005">
    <property type="entry name" value="Creatinase/aminopeptidase-like"/>
</dbReference>
<keyword evidence="10" id="KW-1185">Reference proteome</keyword>
<dbReference type="STRING" id="139825.A0A401GIK9"/>
<evidence type="ECO:0000256" key="1">
    <source>
        <dbReference type="ARBA" id="ARBA00001936"/>
    </source>
</evidence>
<dbReference type="AlphaFoldDB" id="A0A401GIK9"/>
<dbReference type="InterPro" id="IPR000994">
    <property type="entry name" value="Pept_M24"/>
</dbReference>
<proteinExistence type="inferred from homology"/>
<dbReference type="GO" id="GO:0016787">
    <property type="term" value="F:hydrolase activity"/>
    <property type="evidence" value="ECO:0007669"/>
    <property type="project" value="UniProtKB-KW"/>
</dbReference>
<accession>A0A401GIK9</accession>
<dbReference type="SUPFAM" id="SSF55920">
    <property type="entry name" value="Creatinase/aminopeptidase"/>
    <property type="match status" value="1"/>
</dbReference>
<sequence>MDYKSSHKQRTGDGVAQNKPTHRSTALIVLCIFVQIIITMTYRHVRPLGSPSSLSGADPEFSHLSSHCAHISPISASSFYARQQSLARTLYSLNASAYVAEPGASAGFFANLSGAHWSLSERPLLLIVSPELDAEGTILPRMSILTPSFEATRAKLLPIPSASDIAYPAWPEDANPFEVAISAIRLFSGGPIFVDDNVRSFVADGLQKAAPQFRVSTAPVEVRHLRERKSKEELEIMKCVNEVTLLAIRAVRDKMYFGMHESQARQLIISALTSAGLHNVGAITLFGENAALPHGSGTDRVLSPHDFVLIDCDGSLHGYNSDVTRTFALAGSTIHTTHLRLWSLVHSAQANAITAARNGSITAEVDRAARETLSLQGYGQYFTHRLGHGIGLEVHESPYLRGGSGDIILTGHTFSDEPGIYIEEQVGVRLEDCFFVDQDGTPVFLTAGVGGAAADPWHP</sequence>
<keyword evidence="3 6" id="KW-0479">Metal-binding</keyword>
<dbReference type="OrthoDB" id="9995434at2759"/>
<evidence type="ECO:0000313" key="9">
    <source>
        <dbReference type="EMBL" id="GBE82040.1"/>
    </source>
</evidence>
<organism evidence="9 10">
    <name type="scientific">Sparassis crispa</name>
    <dbReference type="NCBI Taxonomy" id="139825"/>
    <lineage>
        <taxon>Eukaryota</taxon>
        <taxon>Fungi</taxon>
        <taxon>Dikarya</taxon>
        <taxon>Basidiomycota</taxon>
        <taxon>Agaricomycotina</taxon>
        <taxon>Agaricomycetes</taxon>
        <taxon>Polyporales</taxon>
        <taxon>Sparassidaceae</taxon>
        <taxon>Sparassis</taxon>
    </lineage>
</organism>
<dbReference type="InterPro" id="IPR001131">
    <property type="entry name" value="Peptidase_M24B_aminopep-P_CS"/>
</dbReference>
<name>A0A401GIK9_9APHY</name>
<comment type="cofactor">
    <cofactor evidence="1">
        <name>Mn(2+)</name>
        <dbReference type="ChEBI" id="CHEBI:29035"/>
    </cofactor>
</comment>
<dbReference type="PROSITE" id="PS00491">
    <property type="entry name" value="PROLINE_PEPTIDASE"/>
    <property type="match status" value="1"/>
</dbReference>
<keyword evidence="4" id="KW-0378">Hydrolase</keyword>
<keyword evidence="7" id="KW-1133">Transmembrane helix</keyword>
<evidence type="ECO:0000256" key="7">
    <source>
        <dbReference type="SAM" id="Phobius"/>
    </source>
</evidence>
<feature type="domain" description="Peptidase M24" evidence="8">
    <location>
        <begin position="235"/>
        <end position="437"/>
    </location>
</feature>
<reference evidence="9 10" key="1">
    <citation type="journal article" date="2018" name="Sci. Rep.">
        <title>Genome sequence of the cauliflower mushroom Sparassis crispa (Hanabiratake) and its association with beneficial usage.</title>
        <authorList>
            <person name="Kiyama R."/>
            <person name="Furutani Y."/>
            <person name="Kawaguchi K."/>
            <person name="Nakanishi T."/>
        </authorList>
    </citation>
    <scope>NUCLEOTIDE SEQUENCE [LARGE SCALE GENOMIC DNA]</scope>
</reference>
<dbReference type="InterPro" id="IPR029149">
    <property type="entry name" value="Creatin/AminoP/Spt16_N"/>
</dbReference>
<keyword evidence="7" id="KW-0472">Membrane</keyword>
<gene>
    <name evidence="9" type="ORF">SCP_0404180</name>
</gene>
<evidence type="ECO:0000259" key="8">
    <source>
        <dbReference type="Pfam" id="PF00557"/>
    </source>
</evidence>
<keyword evidence="7" id="KW-0812">Transmembrane</keyword>
<comment type="similarity">
    <text evidence="2 6">Belongs to the peptidase M24B family.</text>
</comment>
<dbReference type="GO" id="GO:0046872">
    <property type="term" value="F:metal ion binding"/>
    <property type="evidence" value="ECO:0007669"/>
    <property type="project" value="UniProtKB-KW"/>
</dbReference>
<feature type="transmembrane region" description="Helical" evidence="7">
    <location>
        <begin position="26"/>
        <end position="45"/>
    </location>
</feature>
<dbReference type="InParanoid" id="A0A401GIK9"/>
<dbReference type="Pfam" id="PF00557">
    <property type="entry name" value="Peptidase_M24"/>
    <property type="match status" value="1"/>
</dbReference>
<dbReference type="RefSeq" id="XP_027612953.1">
    <property type="nucleotide sequence ID" value="XM_027757152.1"/>
</dbReference>
<evidence type="ECO:0000313" key="10">
    <source>
        <dbReference type="Proteomes" id="UP000287166"/>
    </source>
</evidence>
<evidence type="ECO:0000256" key="5">
    <source>
        <dbReference type="ARBA" id="ARBA00023211"/>
    </source>
</evidence>
<dbReference type="Gene3D" id="3.90.230.10">
    <property type="entry name" value="Creatinase/methionine aminopeptidase superfamily"/>
    <property type="match status" value="1"/>
</dbReference>
<protein>
    <submittedName>
        <fullName evidence="9">Uncharacterized peptidase</fullName>
    </submittedName>
</protein>
<dbReference type="GeneID" id="38778957"/>
<dbReference type="Gene3D" id="3.40.350.10">
    <property type="entry name" value="Creatinase/prolidase N-terminal domain"/>
    <property type="match status" value="1"/>
</dbReference>
<evidence type="ECO:0000256" key="4">
    <source>
        <dbReference type="ARBA" id="ARBA00022801"/>
    </source>
</evidence>
<dbReference type="EMBL" id="BFAD01000004">
    <property type="protein sequence ID" value="GBE82040.1"/>
    <property type="molecule type" value="Genomic_DNA"/>
</dbReference>
<comment type="caution">
    <text evidence="9">The sequence shown here is derived from an EMBL/GenBank/DDBJ whole genome shotgun (WGS) entry which is preliminary data.</text>
</comment>
<evidence type="ECO:0000256" key="2">
    <source>
        <dbReference type="ARBA" id="ARBA00008766"/>
    </source>
</evidence>
<dbReference type="PANTHER" id="PTHR46112:SF2">
    <property type="entry name" value="XAA-PRO AMINOPEPTIDASE P-RELATED"/>
    <property type="match status" value="1"/>
</dbReference>
<dbReference type="Proteomes" id="UP000287166">
    <property type="component" value="Unassembled WGS sequence"/>
</dbReference>